<dbReference type="InterPro" id="IPR021730">
    <property type="entry name" value="YdbH"/>
</dbReference>
<dbReference type="Pfam" id="PF11739">
    <property type="entry name" value="YdbH-like"/>
    <property type="match status" value="1"/>
</dbReference>
<dbReference type="RefSeq" id="WP_088620178.1">
    <property type="nucleotide sequence ID" value="NZ_CP022129.1"/>
</dbReference>
<feature type="transmembrane region" description="Helical" evidence="2">
    <location>
        <begin position="18"/>
        <end position="35"/>
    </location>
</feature>
<sequence length="623" mass="66240">MKPSTAASLKPPHRIRNSLIAVCCGMVLVGVGVWWNRAFIMEEVFVRLLARTPLLAPKLSGLQFGFSQANLAEMTWGLETGAGLLSAKLADVTLSYDLSVPKVSAIAIGQAQLNFVYHAPDKAAVNSATPFGTLAYPLEQVSIKQLDLTAMSPWGLSHIVGQADISRASTGLLQASFATADQALSLVFSAGLRSAQVLGKQQTGATVFTLDISHLDQADKQAHLQGDMGALGQWLTASPLVPEQARAKMAALAKAWLTPELALAKVTATVQATDKAASPHGVIWLTRDGGYLAKTEWAMAASGAVNATAYLDMTAATLLGFIGPWQPEVTRGWQLHGGQVQGAVQLRWQAQRPLAGTAHFSVFDLAVTADQTELNQVTIMLDVADLSRQAVAVSVTVPALAFGKKMALRDLNLKADYQDGKLTVGQGIGTLFGGQLAVLPATFDLKQRPILLTLQVRGVDVAQLLATLNADSLSGSGTVDGELPLSISATAIEVLDGTLTGTRPGVLHYQGPVADKENVAFRALRNLQYHNLQAKVNYRPNGDYHVGLRLEGSNPEVLSGHPLAFNLNLSGQLPELLQRGIMAGDFERAILKEAKSQATPIKQPVTPTHGDHPPKPPPAERRP</sequence>
<dbReference type="OrthoDB" id="9759996at2"/>
<proteinExistence type="predicted"/>
<gene>
    <name evidence="3" type="ORF">CEK71_15200</name>
</gene>
<evidence type="ECO:0000313" key="3">
    <source>
        <dbReference type="EMBL" id="ASF47306.1"/>
    </source>
</evidence>
<dbReference type="AlphaFoldDB" id="A0A1Z4C193"/>
<protein>
    <submittedName>
        <fullName evidence="3">Uncharacterized protein</fullName>
    </submittedName>
</protein>
<feature type="compositionally biased region" description="Basic and acidic residues" evidence="1">
    <location>
        <begin position="609"/>
        <end position="623"/>
    </location>
</feature>
<organism evidence="3 4">
    <name type="scientific">Methylovulum psychrotolerans</name>
    <dbReference type="NCBI Taxonomy" id="1704499"/>
    <lineage>
        <taxon>Bacteria</taxon>
        <taxon>Pseudomonadati</taxon>
        <taxon>Pseudomonadota</taxon>
        <taxon>Gammaproteobacteria</taxon>
        <taxon>Methylococcales</taxon>
        <taxon>Methylococcaceae</taxon>
        <taxon>Methylovulum</taxon>
    </lineage>
</organism>
<dbReference type="KEGG" id="mpsy:CEK71_15200"/>
<feature type="region of interest" description="Disordered" evidence="1">
    <location>
        <begin position="593"/>
        <end position="623"/>
    </location>
</feature>
<keyword evidence="2" id="KW-1133">Transmembrane helix</keyword>
<reference evidence="3 4" key="1">
    <citation type="submission" date="2017-06" db="EMBL/GenBank/DDBJ databases">
        <title>Genome Sequencing of the methanotroph Methylovulum psychrotolerants str. HV10-M2 isolated from a high-altitude environment.</title>
        <authorList>
            <person name="Mateos-Rivera A."/>
        </authorList>
    </citation>
    <scope>NUCLEOTIDE SEQUENCE [LARGE SCALE GENOMIC DNA]</scope>
    <source>
        <strain evidence="3 4">HV10_M2</strain>
    </source>
</reference>
<dbReference type="Proteomes" id="UP000197019">
    <property type="component" value="Chromosome"/>
</dbReference>
<keyword evidence="2" id="KW-0812">Transmembrane</keyword>
<keyword evidence="4" id="KW-1185">Reference proteome</keyword>
<evidence type="ECO:0000313" key="4">
    <source>
        <dbReference type="Proteomes" id="UP000197019"/>
    </source>
</evidence>
<accession>A0A1Z4C193</accession>
<evidence type="ECO:0000256" key="1">
    <source>
        <dbReference type="SAM" id="MobiDB-lite"/>
    </source>
</evidence>
<name>A0A1Z4C193_9GAMM</name>
<keyword evidence="2" id="KW-0472">Membrane</keyword>
<evidence type="ECO:0000256" key="2">
    <source>
        <dbReference type="SAM" id="Phobius"/>
    </source>
</evidence>
<dbReference type="EMBL" id="CP022129">
    <property type="protein sequence ID" value="ASF47306.1"/>
    <property type="molecule type" value="Genomic_DNA"/>
</dbReference>